<dbReference type="Proteomes" id="UP000051686">
    <property type="component" value="Unassembled WGS sequence"/>
</dbReference>
<dbReference type="EMBL" id="AZEH01000037">
    <property type="protein sequence ID" value="KRL05011.1"/>
    <property type="molecule type" value="Genomic_DNA"/>
</dbReference>
<name>A0A0R1MKC9_9LACO</name>
<feature type="domain" description="Calcineurin-like phosphoesterase" evidence="3">
    <location>
        <begin position="12"/>
        <end position="155"/>
    </location>
</feature>
<dbReference type="CDD" id="cd00841">
    <property type="entry name" value="MPP_YfcE"/>
    <property type="match status" value="1"/>
</dbReference>
<dbReference type="GO" id="GO:0046872">
    <property type="term" value="F:metal ion binding"/>
    <property type="evidence" value="ECO:0007669"/>
    <property type="project" value="UniProtKB-KW"/>
</dbReference>
<dbReference type="InterPro" id="IPR000979">
    <property type="entry name" value="Phosphodiesterase_MJ0936/Vps29"/>
</dbReference>
<dbReference type="SUPFAM" id="SSF56300">
    <property type="entry name" value="Metallo-dependent phosphatases"/>
    <property type="match status" value="1"/>
</dbReference>
<dbReference type="GO" id="GO:0016787">
    <property type="term" value="F:hydrolase activity"/>
    <property type="evidence" value="ECO:0007669"/>
    <property type="project" value="UniProtKB-UniRule"/>
</dbReference>
<gene>
    <name evidence="4" type="ORF">FD46_GL001236</name>
</gene>
<evidence type="ECO:0000256" key="1">
    <source>
        <dbReference type="ARBA" id="ARBA00008950"/>
    </source>
</evidence>
<dbReference type="InterPro" id="IPR029052">
    <property type="entry name" value="Metallo-depent_PP-like"/>
</dbReference>
<organism evidence="4 5">
    <name type="scientific">Liquorilactobacillus oeni DSM 19972</name>
    <dbReference type="NCBI Taxonomy" id="1423777"/>
    <lineage>
        <taxon>Bacteria</taxon>
        <taxon>Bacillati</taxon>
        <taxon>Bacillota</taxon>
        <taxon>Bacilli</taxon>
        <taxon>Lactobacillales</taxon>
        <taxon>Lactobacillaceae</taxon>
        <taxon>Liquorilactobacillus</taxon>
    </lineage>
</organism>
<protein>
    <recommendedName>
        <fullName evidence="2">Phosphoesterase</fullName>
        <ecNumber evidence="2">3.1.4.-</ecNumber>
    </recommendedName>
</protein>
<dbReference type="AlphaFoldDB" id="A0A0R1MKC9"/>
<comment type="similarity">
    <text evidence="1 2">Belongs to the metallophosphoesterase superfamily. YfcE family.</text>
</comment>
<comment type="cofactor">
    <cofactor evidence="2">
        <name>a divalent metal cation</name>
        <dbReference type="ChEBI" id="CHEBI:60240"/>
    </cofactor>
</comment>
<dbReference type="PANTHER" id="PTHR11124">
    <property type="entry name" value="VACUOLAR SORTING PROTEIN VPS29"/>
    <property type="match status" value="1"/>
</dbReference>
<keyword evidence="5" id="KW-1185">Reference proteome</keyword>
<dbReference type="InterPro" id="IPR041802">
    <property type="entry name" value="MPP_YfcE"/>
</dbReference>
<evidence type="ECO:0000256" key="2">
    <source>
        <dbReference type="RuleBase" id="RU362039"/>
    </source>
</evidence>
<dbReference type="STRING" id="1423777.FD46_GL001236"/>
<evidence type="ECO:0000313" key="4">
    <source>
        <dbReference type="EMBL" id="KRL05011.1"/>
    </source>
</evidence>
<sequence length="182" mass="20543">MEKLMNEKISSFLVVSDSHGDRDILAKLVDKYQGKVTKMFHCGDSELSPDDSIFDNFKVVTGNCDYDPRFEETLLEKSGDELVLLTHGHLYGVNNGMQRLSLLAEEKAATIVLFGHTHLLGAEYRKNCLFLNPGSISFPRGTYSYLGGTYALIKVGADFFEVQYYDRKCVKIPELALVFKRI</sequence>
<comment type="caution">
    <text evidence="4">The sequence shown here is derived from an EMBL/GenBank/DDBJ whole genome shotgun (WGS) entry which is preliminary data.</text>
</comment>
<dbReference type="Gene3D" id="3.60.21.10">
    <property type="match status" value="1"/>
</dbReference>
<dbReference type="Pfam" id="PF12850">
    <property type="entry name" value="Metallophos_2"/>
    <property type="match status" value="1"/>
</dbReference>
<evidence type="ECO:0000313" key="5">
    <source>
        <dbReference type="Proteomes" id="UP000051686"/>
    </source>
</evidence>
<evidence type="ECO:0000259" key="3">
    <source>
        <dbReference type="Pfam" id="PF12850"/>
    </source>
</evidence>
<reference evidence="4 5" key="1">
    <citation type="journal article" date="2015" name="Genome Announc.">
        <title>Expanding the biotechnology potential of lactobacilli through comparative genomics of 213 strains and associated genera.</title>
        <authorList>
            <person name="Sun Z."/>
            <person name="Harris H.M."/>
            <person name="McCann A."/>
            <person name="Guo C."/>
            <person name="Argimon S."/>
            <person name="Zhang W."/>
            <person name="Yang X."/>
            <person name="Jeffery I.B."/>
            <person name="Cooney J.C."/>
            <person name="Kagawa T.F."/>
            <person name="Liu W."/>
            <person name="Song Y."/>
            <person name="Salvetti E."/>
            <person name="Wrobel A."/>
            <person name="Rasinkangas P."/>
            <person name="Parkhill J."/>
            <person name="Rea M.C."/>
            <person name="O'Sullivan O."/>
            <person name="Ritari J."/>
            <person name="Douillard F.P."/>
            <person name="Paul Ross R."/>
            <person name="Yang R."/>
            <person name="Briner A.E."/>
            <person name="Felis G.E."/>
            <person name="de Vos W.M."/>
            <person name="Barrangou R."/>
            <person name="Klaenhammer T.R."/>
            <person name="Caufield P.W."/>
            <person name="Cui Y."/>
            <person name="Zhang H."/>
            <person name="O'Toole P.W."/>
        </authorList>
    </citation>
    <scope>NUCLEOTIDE SEQUENCE [LARGE SCALE GENOMIC DNA]</scope>
    <source>
        <strain evidence="4 5">DSM 19972</strain>
    </source>
</reference>
<dbReference type="EC" id="3.1.4.-" evidence="2"/>
<keyword evidence="2" id="KW-0479">Metal-binding</keyword>
<dbReference type="PATRIC" id="fig|1423777.3.peg.1277"/>
<dbReference type="NCBIfam" id="TIGR00040">
    <property type="entry name" value="yfcE"/>
    <property type="match status" value="1"/>
</dbReference>
<accession>A0A0R1MKC9</accession>
<proteinExistence type="inferred from homology"/>
<dbReference type="InterPro" id="IPR024654">
    <property type="entry name" value="Calcineurin-like_PHP_lpxH"/>
</dbReference>